<dbReference type="Proteomes" id="UP000827872">
    <property type="component" value="Linkage Group LG02"/>
</dbReference>
<sequence>MEQRLAPLFMMSHQQGRRFKRATTVGSYTVQMVKMQRIPGPKEPAELTYYTLYNGKPLLGTTAAKILTTVDSQRMALTLGYVVQVQADPVVKNPPNNLWIIAAVLAPIAVVTVIIIIITAVLCRKNKNDFKADTMMNLPQRAKPVQGFDYAKQHLGQQGAEDEVLPVTQETVVLPLPVRDPASQEREIVQDGTTAKTAKSNDTRKSRSPSENGSVISNKSGKPNSGRGSPQKVMAQQKMTKEEGRKRNAPRHHCNQAQRGSWMPTLPALMKKAQLGPAGPGGGRCRAPLRPARPGRGLSWVPMSSPTRPHQGLPPKTATS</sequence>
<proteinExistence type="predicted"/>
<gene>
    <name evidence="1" type="ORF">K3G42_025029</name>
</gene>
<accession>A0ACB8G368</accession>
<dbReference type="EMBL" id="CM037615">
    <property type="protein sequence ID" value="KAH8014056.1"/>
    <property type="molecule type" value="Genomic_DNA"/>
</dbReference>
<reference evidence="1" key="1">
    <citation type="submission" date="2021-08" db="EMBL/GenBank/DDBJ databases">
        <title>The first chromosome-level gecko genome reveals the dynamic sex chromosomes of Neotropical dwarf geckos (Sphaerodactylidae: Sphaerodactylus).</title>
        <authorList>
            <person name="Pinto B.J."/>
            <person name="Keating S.E."/>
            <person name="Gamble T."/>
        </authorList>
    </citation>
    <scope>NUCLEOTIDE SEQUENCE</scope>
    <source>
        <strain evidence="1">TG3544</strain>
    </source>
</reference>
<evidence type="ECO:0000313" key="1">
    <source>
        <dbReference type="EMBL" id="KAH8014056.1"/>
    </source>
</evidence>
<protein>
    <submittedName>
        <fullName evidence="1">Uncharacterized protein</fullName>
    </submittedName>
</protein>
<name>A0ACB8G368_9SAUR</name>
<keyword evidence="2" id="KW-1185">Reference proteome</keyword>
<evidence type="ECO:0000313" key="2">
    <source>
        <dbReference type="Proteomes" id="UP000827872"/>
    </source>
</evidence>
<organism evidence="1 2">
    <name type="scientific">Sphaerodactylus townsendi</name>
    <dbReference type="NCBI Taxonomy" id="933632"/>
    <lineage>
        <taxon>Eukaryota</taxon>
        <taxon>Metazoa</taxon>
        <taxon>Chordata</taxon>
        <taxon>Craniata</taxon>
        <taxon>Vertebrata</taxon>
        <taxon>Euteleostomi</taxon>
        <taxon>Lepidosauria</taxon>
        <taxon>Squamata</taxon>
        <taxon>Bifurcata</taxon>
        <taxon>Gekkota</taxon>
        <taxon>Sphaerodactylidae</taxon>
        <taxon>Sphaerodactylus</taxon>
    </lineage>
</organism>
<comment type="caution">
    <text evidence="1">The sequence shown here is derived from an EMBL/GenBank/DDBJ whole genome shotgun (WGS) entry which is preliminary data.</text>
</comment>